<feature type="domain" description="C2H2-type" evidence="9">
    <location>
        <begin position="862"/>
        <end position="884"/>
    </location>
</feature>
<dbReference type="Pfam" id="PF05485">
    <property type="entry name" value="THAP"/>
    <property type="match status" value="1"/>
</dbReference>
<evidence type="ECO:0000256" key="7">
    <source>
        <dbReference type="PROSITE-ProRule" id="PRU00309"/>
    </source>
</evidence>
<reference evidence="11" key="2">
    <citation type="submission" date="2022-10" db="UniProtKB">
        <authorList>
            <consortium name="EnsemblMetazoa"/>
        </authorList>
    </citation>
    <scope>IDENTIFICATION</scope>
    <source>
        <strain evidence="11">LVP_AGWG</strain>
    </source>
</reference>
<evidence type="ECO:0000313" key="12">
    <source>
        <dbReference type="Proteomes" id="UP000008820"/>
    </source>
</evidence>
<proteinExistence type="predicted"/>
<organism evidence="11 12">
    <name type="scientific">Aedes aegypti</name>
    <name type="common">Yellowfever mosquito</name>
    <name type="synonym">Culex aegypti</name>
    <dbReference type="NCBI Taxonomy" id="7159"/>
    <lineage>
        <taxon>Eukaryota</taxon>
        <taxon>Metazoa</taxon>
        <taxon>Ecdysozoa</taxon>
        <taxon>Arthropoda</taxon>
        <taxon>Hexapoda</taxon>
        <taxon>Insecta</taxon>
        <taxon>Pterygota</taxon>
        <taxon>Neoptera</taxon>
        <taxon>Endopterygota</taxon>
        <taxon>Diptera</taxon>
        <taxon>Nematocera</taxon>
        <taxon>Culicoidea</taxon>
        <taxon>Culicidae</taxon>
        <taxon>Culicinae</taxon>
        <taxon>Aedini</taxon>
        <taxon>Aedes</taxon>
        <taxon>Stegomyia</taxon>
    </lineage>
</organism>
<dbReference type="EnsemblMetazoa" id="AAEL019661-RA">
    <property type="protein sequence ID" value="AAEL019661-PA"/>
    <property type="gene ID" value="AAEL019661"/>
</dbReference>
<feature type="domain" description="C2H2-type" evidence="9">
    <location>
        <begin position="115"/>
        <end position="143"/>
    </location>
</feature>
<dbReference type="Proteomes" id="UP000008820">
    <property type="component" value="Chromosome 3"/>
</dbReference>
<keyword evidence="5 7" id="KW-0238">DNA-binding</keyword>
<evidence type="ECO:0000256" key="4">
    <source>
        <dbReference type="ARBA" id="ARBA00022833"/>
    </source>
</evidence>
<feature type="domain" description="C2H2-type" evidence="9">
    <location>
        <begin position="706"/>
        <end position="734"/>
    </location>
</feature>
<sequence length="1112" mass="128022">MPSFCAVKYCGNTITNSKTRGIVFHRFPKDGERRQSWVAFCGQHDGWSPQQNQAICSSHFTSSSYDEGFRYRHETIGAKMRHQLLPKAIPTLKQTNNPSCREANGIVVSGKKKMYSCELCDLKFDELAALEYHKYGEHRNENDQGDKVIKMEVDDGDTIKTEESNLISPLFQNVGTTAECGEVCVQIHHAGDTSHVGPDSGNIPIKMEPLAEETELEHHQVESTIASSTFKQETDVNMSSNETIATTIQIKSEPVDINDAVSIENIEDGDNQQYQSRAPLDAAAPVANMPSEDKNTNIPQLIKPQKVPKLKVKCPHCFKNYLTGVIFDKHSQHCGPRDCEVCNLKFDKYHQYIYHMKKYHKEMKLTCPHCPKVFIEQSDFTKHTECCATRKFQCEFCALRFQRTIDLVTHKSALHKSEMVKAADLPKAPVSDEGKILLEDSSINIKTEITLEETALQEQDVKLEDSVIGNEDPNPQQCSICELTLPNKIRLRSHILFTHTEPRFKCTRCPKTFFMRRTLLQHSQSHDEEYERERQRVSMADPKNIKECEICQIPFSNRQRLRHHMLTVHEEPKHKCAKCGKAFHYKGELNRHELVHAKNESGYLPPQEKKPKTVVEPASIPTCEQCNIQFLNKRIRHHHMVTVHSEPKFKCPYCPKVCYFLNTLERHQKTHSKIGAEKMCKTCGLQFETAAKKWRHMLNVHQIPRYRCPECADPFMYKRRLRRHMKHRHKKEIPVMSHGPYSMLSKNCSKCNLEFADMDEKRKHMQENHAELLVWCSQCPKAFGHKGSLQRHEQRVHGALPVRQVNAILEANALLQPNTVSDGPKGRNRTQWAKNCWECGLKFTTSTQSNAHMREKHQDRLFKCLECPSTFINERSLVLHNRSHNKVPRTVTEKTCSKCGVMFPTKSEKYKHMMEDHADSMYKCSQCPKLFVYKAKLEKHEKTPHDTMEEKPPQKLVAETACSICGLQLETRPKKRHHMLTAHSEPKFECSLCGKQFYYKQLLDRHETSHRKQNKRLTDASKSDGNNINNHIVDGSYGNTAAGLQLECKADEFSIHENRADIAVDNEAYGFKPDEEKPNDNNTIQIKTEPNDTTYIIVPTQPQLIKQENSYG</sequence>
<feature type="domain" description="THAP-type" evidence="10">
    <location>
        <begin position="1"/>
        <end position="93"/>
    </location>
</feature>
<dbReference type="SMART" id="SM00355">
    <property type="entry name" value="ZnF_C2H2"/>
    <property type="match status" value="21"/>
</dbReference>
<feature type="region of interest" description="Disordered" evidence="8">
    <location>
        <begin position="1008"/>
        <end position="1031"/>
    </location>
</feature>
<dbReference type="GO" id="GO:0005634">
    <property type="term" value="C:nucleus"/>
    <property type="evidence" value="ECO:0007669"/>
    <property type="project" value="TreeGrafter"/>
</dbReference>
<dbReference type="PANTHER" id="PTHR24408">
    <property type="entry name" value="ZINC FINGER PROTEIN"/>
    <property type="match status" value="1"/>
</dbReference>
<evidence type="ECO:0000256" key="8">
    <source>
        <dbReference type="SAM" id="MobiDB-lite"/>
    </source>
</evidence>
<evidence type="ECO:0000256" key="1">
    <source>
        <dbReference type="ARBA" id="ARBA00022723"/>
    </source>
</evidence>
<dbReference type="SMART" id="SM00980">
    <property type="entry name" value="THAP"/>
    <property type="match status" value="1"/>
</dbReference>
<evidence type="ECO:0000256" key="5">
    <source>
        <dbReference type="ARBA" id="ARBA00023125"/>
    </source>
</evidence>
<feature type="domain" description="C2H2-type" evidence="9">
    <location>
        <begin position="774"/>
        <end position="797"/>
    </location>
</feature>
<keyword evidence="12" id="KW-1185">Reference proteome</keyword>
<dbReference type="Pfam" id="PF13894">
    <property type="entry name" value="zf-C2H2_4"/>
    <property type="match status" value="1"/>
</dbReference>
<dbReference type="SUPFAM" id="SSF57667">
    <property type="entry name" value="beta-beta-alpha zinc fingers"/>
    <property type="match status" value="9"/>
</dbReference>
<feature type="domain" description="C2H2-type" evidence="9">
    <location>
        <begin position="392"/>
        <end position="420"/>
    </location>
</feature>
<dbReference type="OrthoDB" id="10064525at2759"/>
<dbReference type="PROSITE" id="PS50157">
    <property type="entry name" value="ZINC_FINGER_C2H2_2"/>
    <property type="match status" value="11"/>
</dbReference>
<dbReference type="Gene3D" id="6.20.210.20">
    <property type="entry name" value="THAP domain"/>
    <property type="match status" value="1"/>
</dbReference>
<dbReference type="SUPFAM" id="SSF57716">
    <property type="entry name" value="Glucocorticoid receptor-like (DNA-binding domain)"/>
    <property type="match status" value="1"/>
</dbReference>
<dbReference type="GO" id="GO:0043565">
    <property type="term" value="F:sequence-specific DNA binding"/>
    <property type="evidence" value="ECO:0007669"/>
    <property type="project" value="TreeGrafter"/>
</dbReference>
<dbReference type="GO" id="GO:0008270">
    <property type="term" value="F:zinc ion binding"/>
    <property type="evidence" value="ECO:0007669"/>
    <property type="project" value="UniProtKB-KW"/>
</dbReference>
<dbReference type="InterPro" id="IPR006612">
    <property type="entry name" value="THAP_Znf"/>
</dbReference>
<dbReference type="InterPro" id="IPR036236">
    <property type="entry name" value="Znf_C2H2_sf"/>
</dbReference>
<dbReference type="Pfam" id="PF00096">
    <property type="entry name" value="zf-C2H2"/>
    <property type="match status" value="4"/>
</dbReference>
<keyword evidence="2" id="KW-0677">Repeat</keyword>
<feature type="domain" description="C2H2-type" evidence="9">
    <location>
        <begin position="649"/>
        <end position="672"/>
    </location>
</feature>
<feature type="domain" description="C2H2-type" evidence="9">
    <location>
        <begin position="922"/>
        <end position="950"/>
    </location>
</feature>
<protein>
    <submittedName>
        <fullName evidence="11">Uncharacterized protein</fullName>
    </submittedName>
</protein>
<keyword evidence="3 6" id="KW-0863">Zinc-finger</keyword>
<dbReference type="AlphaFoldDB" id="A0A903V5X2"/>
<feature type="domain" description="C2H2-type" evidence="9">
    <location>
        <begin position="504"/>
        <end position="531"/>
    </location>
</feature>
<evidence type="ECO:0000256" key="2">
    <source>
        <dbReference type="ARBA" id="ARBA00022737"/>
    </source>
</evidence>
<name>A0A903V5X2_AEDAE</name>
<evidence type="ECO:0000256" key="3">
    <source>
        <dbReference type="ARBA" id="ARBA00022771"/>
    </source>
</evidence>
<dbReference type="GO" id="GO:0000981">
    <property type="term" value="F:DNA-binding transcription factor activity, RNA polymerase II-specific"/>
    <property type="evidence" value="ECO:0007669"/>
    <property type="project" value="TreeGrafter"/>
</dbReference>
<accession>A0A903V5X2</accession>
<dbReference type="SMART" id="SM00692">
    <property type="entry name" value="DM3"/>
    <property type="match status" value="1"/>
</dbReference>
<dbReference type="InterPro" id="IPR013087">
    <property type="entry name" value="Znf_C2H2_type"/>
</dbReference>
<keyword evidence="1" id="KW-0479">Metal-binding</keyword>
<feature type="domain" description="C2H2-type" evidence="9">
    <location>
        <begin position="574"/>
        <end position="601"/>
    </location>
</feature>
<dbReference type="PROSITE" id="PS50950">
    <property type="entry name" value="ZF_THAP"/>
    <property type="match status" value="1"/>
</dbReference>
<dbReference type="InterPro" id="IPR038441">
    <property type="entry name" value="THAP_Znf_sf"/>
</dbReference>
<feature type="domain" description="C2H2-type" evidence="9">
    <location>
        <begin position="546"/>
        <end position="574"/>
    </location>
</feature>
<dbReference type="Gene3D" id="3.30.160.60">
    <property type="entry name" value="Classic Zinc Finger"/>
    <property type="match status" value="9"/>
</dbReference>
<feature type="domain" description="C2H2-type" evidence="9">
    <location>
        <begin position="988"/>
        <end position="1015"/>
    </location>
</feature>
<reference evidence="11 12" key="1">
    <citation type="submission" date="2017-06" db="EMBL/GenBank/DDBJ databases">
        <title>Aedes aegypti genome working group (AGWG) sequencing and assembly.</title>
        <authorList>
            <consortium name="Aedes aegypti Genome Working Group (AGWG)"/>
            <person name="Matthews B.J."/>
        </authorList>
    </citation>
    <scope>NUCLEOTIDE SEQUENCE [LARGE SCALE GENOMIC DNA]</scope>
    <source>
        <strain evidence="11 12">LVP_AGWG</strain>
    </source>
</reference>
<keyword evidence="4" id="KW-0862">Zinc</keyword>
<gene>
    <name evidence="11" type="primary">5566714</name>
</gene>
<dbReference type="PROSITE" id="PS00028">
    <property type="entry name" value="ZINC_FINGER_C2H2_1"/>
    <property type="match status" value="13"/>
</dbReference>
<evidence type="ECO:0000259" key="10">
    <source>
        <dbReference type="PROSITE" id="PS50950"/>
    </source>
</evidence>
<evidence type="ECO:0000313" key="11">
    <source>
        <dbReference type="EnsemblMetazoa" id="AAEL019661-PA"/>
    </source>
</evidence>
<evidence type="ECO:0000259" key="9">
    <source>
        <dbReference type="PROSITE" id="PS50157"/>
    </source>
</evidence>
<evidence type="ECO:0000256" key="6">
    <source>
        <dbReference type="PROSITE-ProRule" id="PRU00042"/>
    </source>
</evidence>
<dbReference type="PANTHER" id="PTHR24408:SF64">
    <property type="entry name" value="LINKING IMMUNITY AND METABOLISM-RELATED"/>
    <property type="match status" value="1"/>
</dbReference>